<dbReference type="InterPro" id="IPR047894">
    <property type="entry name" value="AdcR-like"/>
</dbReference>
<dbReference type="Gene3D" id="1.10.10.10">
    <property type="entry name" value="Winged helix-like DNA-binding domain superfamily/Winged helix DNA-binding domain"/>
    <property type="match status" value="1"/>
</dbReference>
<dbReference type="AlphaFoldDB" id="A0A6N7X2Q2"/>
<evidence type="ECO:0000313" key="8">
    <source>
        <dbReference type="Proteomes" id="UP001212085"/>
    </source>
</evidence>
<dbReference type="NCBIfam" id="NF038251">
    <property type="entry name" value="AdcR_fam_Zn_TF"/>
    <property type="match status" value="1"/>
</dbReference>
<dbReference type="PANTHER" id="PTHR35790">
    <property type="entry name" value="HTH-TYPE TRANSCRIPTIONAL REGULATOR PCHR"/>
    <property type="match status" value="1"/>
</dbReference>
<dbReference type="InterPro" id="IPR036388">
    <property type="entry name" value="WH-like_DNA-bd_sf"/>
</dbReference>
<dbReference type="PRINTS" id="PR00598">
    <property type="entry name" value="HTHMARR"/>
</dbReference>
<proteinExistence type="predicted"/>
<feature type="domain" description="HTH marR-type" evidence="4">
    <location>
        <begin position="1"/>
        <end position="142"/>
    </location>
</feature>
<dbReference type="Proteomes" id="UP000471052">
    <property type="component" value="Unassembled WGS sequence"/>
</dbReference>
<evidence type="ECO:0000313" key="5">
    <source>
        <dbReference type="EMBL" id="MST52928.1"/>
    </source>
</evidence>
<reference evidence="5 7" key="1">
    <citation type="submission" date="2019-08" db="EMBL/GenBank/DDBJ databases">
        <title>In-depth cultivation of the pig gut microbiome towards novel bacterial diversity and tailored functional studies.</title>
        <authorList>
            <person name="Wylensek D."/>
            <person name="Hitch T.C.A."/>
            <person name="Clavel T."/>
        </authorList>
    </citation>
    <scope>NUCLEOTIDE SEQUENCE [LARGE SCALE GENOMIC DNA]</scope>
    <source>
        <strain evidence="5 7">BL-178-WT-3A</strain>
    </source>
</reference>
<keyword evidence="2" id="KW-0238">DNA-binding</keyword>
<dbReference type="GO" id="GO:0008270">
    <property type="term" value="F:zinc ion binding"/>
    <property type="evidence" value="ECO:0007669"/>
    <property type="project" value="InterPro"/>
</dbReference>
<evidence type="ECO:0000259" key="4">
    <source>
        <dbReference type="PROSITE" id="PS50995"/>
    </source>
</evidence>
<dbReference type="Pfam" id="PF01047">
    <property type="entry name" value="MarR"/>
    <property type="match status" value="1"/>
</dbReference>
<dbReference type="Gene3D" id="6.10.250.2360">
    <property type="match status" value="1"/>
</dbReference>
<dbReference type="EMBL" id="CP114883">
    <property type="protein sequence ID" value="WBB06496.1"/>
    <property type="molecule type" value="Genomic_DNA"/>
</dbReference>
<dbReference type="InterPro" id="IPR000835">
    <property type="entry name" value="HTH_MarR-typ"/>
</dbReference>
<dbReference type="InterPro" id="IPR052067">
    <property type="entry name" value="Metal_resp_HTH_trans_reg"/>
</dbReference>
<dbReference type="SMART" id="SM00347">
    <property type="entry name" value="HTH_MARR"/>
    <property type="match status" value="1"/>
</dbReference>
<evidence type="ECO:0000313" key="6">
    <source>
        <dbReference type="EMBL" id="WBB06496.1"/>
    </source>
</evidence>
<accession>A0A6N7X2Q2</accession>
<reference evidence="6 8" key="2">
    <citation type="submission" date="2022-12" db="EMBL/GenBank/DDBJ databases">
        <title>Streptococcus alactolyticus LGM, complete genome.</title>
        <authorList>
            <person name="Liu Z."/>
            <person name="Mu C."/>
            <person name="Zhu W."/>
        </authorList>
    </citation>
    <scope>NUCLEOTIDE SEQUENCE [LARGE SCALE GENOMIC DNA]</scope>
    <source>
        <strain evidence="6 8">LGM</strain>
    </source>
</reference>
<dbReference type="GO" id="GO:0003677">
    <property type="term" value="F:DNA binding"/>
    <property type="evidence" value="ECO:0007669"/>
    <property type="project" value="UniProtKB-KW"/>
</dbReference>
<dbReference type="OrthoDB" id="2319602at2"/>
<dbReference type="InterPro" id="IPR036390">
    <property type="entry name" value="WH_DNA-bd_sf"/>
</dbReference>
<keyword evidence="3" id="KW-0804">Transcription</keyword>
<dbReference type="Proteomes" id="UP001212085">
    <property type="component" value="Chromosome"/>
</dbReference>
<dbReference type="GO" id="GO:0003700">
    <property type="term" value="F:DNA-binding transcription factor activity"/>
    <property type="evidence" value="ECO:0007669"/>
    <property type="project" value="InterPro"/>
</dbReference>
<dbReference type="GeneID" id="99637374"/>
<keyword evidence="8" id="KW-1185">Reference proteome</keyword>
<dbReference type="InterPro" id="IPR011991">
    <property type="entry name" value="ArsR-like_HTH"/>
</dbReference>
<name>A0A6N7X2Q2_STRAY</name>
<dbReference type="SUPFAM" id="SSF46785">
    <property type="entry name" value="Winged helix' DNA-binding domain"/>
    <property type="match status" value="1"/>
</dbReference>
<dbReference type="PROSITE" id="PS50995">
    <property type="entry name" value="HTH_MARR_2"/>
    <property type="match status" value="1"/>
</dbReference>
<evidence type="ECO:0000256" key="3">
    <source>
        <dbReference type="ARBA" id="ARBA00023163"/>
    </source>
</evidence>
<keyword evidence="1" id="KW-0805">Transcription regulation</keyword>
<dbReference type="EMBL" id="VUNP01000001">
    <property type="protein sequence ID" value="MST52928.1"/>
    <property type="molecule type" value="Genomic_DNA"/>
</dbReference>
<evidence type="ECO:0000256" key="1">
    <source>
        <dbReference type="ARBA" id="ARBA00023015"/>
    </source>
</evidence>
<dbReference type="CDD" id="cd00090">
    <property type="entry name" value="HTH_ARSR"/>
    <property type="match status" value="1"/>
</dbReference>
<evidence type="ECO:0000256" key="2">
    <source>
        <dbReference type="ARBA" id="ARBA00023125"/>
    </source>
</evidence>
<organism evidence="5 7">
    <name type="scientific">Streptococcus alactolyticus</name>
    <dbReference type="NCBI Taxonomy" id="29389"/>
    <lineage>
        <taxon>Bacteria</taxon>
        <taxon>Bacillati</taxon>
        <taxon>Bacillota</taxon>
        <taxon>Bacilli</taxon>
        <taxon>Lactobacillales</taxon>
        <taxon>Streptococcaceae</taxon>
        <taxon>Streptococcus</taxon>
    </lineage>
</organism>
<dbReference type="Gene3D" id="6.10.140.1680">
    <property type="match status" value="1"/>
</dbReference>
<protein>
    <submittedName>
        <fullName evidence="5 6">MarR family transcriptional regulator</fullName>
    </submittedName>
</protein>
<dbReference type="RefSeq" id="WP_154454154.1">
    <property type="nucleotide sequence ID" value="NZ_BRXN01000011.1"/>
</dbReference>
<dbReference type="PANTHER" id="PTHR35790:SF4">
    <property type="entry name" value="HTH-TYPE TRANSCRIPTIONAL REGULATOR PCHR"/>
    <property type="match status" value="1"/>
</dbReference>
<evidence type="ECO:0000313" key="7">
    <source>
        <dbReference type="Proteomes" id="UP000471052"/>
    </source>
</evidence>
<sequence>MPIANQVDHLVNQILLKAENQHELLFGSCQSNVSLTNTQEHILMLLSQERLTNSELAKRLNISQAAITKATKYLVTKGLLASVKNKEDARVTYFELTNSAKPIAQEHMHHHDSTIAVYEKLLGQFSENEQAVITRFLDIFLVELEREA</sequence>
<gene>
    <name evidence="5" type="ORF">FYJ82_00410</name>
    <name evidence="6" type="ORF">O6R09_00645</name>
</gene>